<dbReference type="AlphaFoldDB" id="A0A956NLC8"/>
<name>A0A956NLC8_UNCEI</name>
<reference evidence="1" key="2">
    <citation type="journal article" date="2021" name="Microbiome">
        <title>Successional dynamics and alternative stable states in a saline activated sludge microbial community over 9 years.</title>
        <authorList>
            <person name="Wang Y."/>
            <person name="Ye J."/>
            <person name="Ju F."/>
            <person name="Liu L."/>
            <person name="Boyd J.A."/>
            <person name="Deng Y."/>
            <person name="Parks D.H."/>
            <person name="Jiang X."/>
            <person name="Yin X."/>
            <person name="Woodcroft B.J."/>
            <person name="Tyson G.W."/>
            <person name="Hugenholtz P."/>
            <person name="Polz M.F."/>
            <person name="Zhang T."/>
        </authorList>
    </citation>
    <scope>NUCLEOTIDE SEQUENCE</scope>
    <source>
        <strain evidence="1">HKST-UBA02</strain>
    </source>
</reference>
<evidence type="ECO:0000313" key="2">
    <source>
        <dbReference type="Proteomes" id="UP000739538"/>
    </source>
</evidence>
<organism evidence="1 2">
    <name type="scientific">Eiseniibacteriota bacterium</name>
    <dbReference type="NCBI Taxonomy" id="2212470"/>
    <lineage>
        <taxon>Bacteria</taxon>
        <taxon>Candidatus Eiseniibacteriota</taxon>
    </lineage>
</organism>
<protein>
    <submittedName>
        <fullName evidence="1">Uncharacterized protein</fullName>
    </submittedName>
</protein>
<comment type="caution">
    <text evidence="1">The sequence shown here is derived from an EMBL/GenBank/DDBJ whole genome shotgun (WGS) entry which is preliminary data.</text>
</comment>
<dbReference type="Proteomes" id="UP000739538">
    <property type="component" value="Unassembled WGS sequence"/>
</dbReference>
<accession>A0A956NLC8</accession>
<gene>
    <name evidence="1" type="ORF">KDA27_25910</name>
</gene>
<reference evidence="1" key="1">
    <citation type="submission" date="2020-04" db="EMBL/GenBank/DDBJ databases">
        <authorList>
            <person name="Zhang T."/>
        </authorList>
    </citation>
    <scope>NUCLEOTIDE SEQUENCE</scope>
    <source>
        <strain evidence="1">HKST-UBA02</strain>
    </source>
</reference>
<proteinExistence type="predicted"/>
<sequence>MASVLEKLRAHFDVDGWECLLFGGPGADRRASMEDVPRADIERELESEGLVVHAAGESGVQLYFERGETFSQVNLGFKDAAISSPDDVIVFSEWLAVEAKCDLLFAGRPHRRASYQSTRGGLADGLRDMYWLTVFGEAFVKLLGADRIGRIPGANVRSLGANDHLLSVRLSDEVDCDEECDRAREFIGVDYFVTEPDPARPVATGNPLRALWHFFSMARSPDPVPARLVPDFSNGHG</sequence>
<evidence type="ECO:0000313" key="1">
    <source>
        <dbReference type="EMBL" id="MCA9759254.1"/>
    </source>
</evidence>
<dbReference type="EMBL" id="JAGQHS010000296">
    <property type="protein sequence ID" value="MCA9759254.1"/>
    <property type="molecule type" value="Genomic_DNA"/>
</dbReference>